<dbReference type="AlphaFoldDB" id="A7HKV9"/>
<reference evidence="1 2" key="1">
    <citation type="submission" date="2007-07" db="EMBL/GenBank/DDBJ databases">
        <title>Complete sequence of Fervidobacterium nodosum Rt17-B1.</title>
        <authorList>
            <consortium name="US DOE Joint Genome Institute"/>
            <person name="Copeland A."/>
            <person name="Lucas S."/>
            <person name="Lapidus A."/>
            <person name="Barry K."/>
            <person name="Glavina del Rio T."/>
            <person name="Dalin E."/>
            <person name="Tice H."/>
            <person name="Pitluck S."/>
            <person name="Saunders E."/>
            <person name="Brettin T."/>
            <person name="Bruce D."/>
            <person name="Detter J.C."/>
            <person name="Han C."/>
            <person name="Schmutz J."/>
            <person name="Larimer F."/>
            <person name="Land M."/>
            <person name="Hauser L."/>
            <person name="Kyrpides N."/>
            <person name="Mikhailova N."/>
            <person name="Nelson K."/>
            <person name="Gogarten J.P."/>
            <person name="Noll K."/>
            <person name="Richardson P."/>
        </authorList>
    </citation>
    <scope>NUCLEOTIDE SEQUENCE [LARGE SCALE GENOMIC DNA]</scope>
    <source>
        <strain evidence="2">ATCC 35602 / DSM 5306 / Rt17-B1</strain>
    </source>
</reference>
<dbReference type="RefSeq" id="WP_011993861.1">
    <property type="nucleotide sequence ID" value="NC_009718.1"/>
</dbReference>
<proteinExistence type="predicted"/>
<dbReference type="EMBL" id="CP000771">
    <property type="protein sequence ID" value="ABS60542.1"/>
    <property type="molecule type" value="Genomic_DNA"/>
</dbReference>
<evidence type="ECO:0000313" key="1">
    <source>
        <dbReference type="EMBL" id="ABS60542.1"/>
    </source>
</evidence>
<accession>A7HKV9</accession>
<dbReference type="HOGENOM" id="CLU_665234_0_0_0"/>
<gene>
    <name evidence="1" type="ordered locus">Fnod_0687</name>
</gene>
<keyword evidence="2" id="KW-1185">Reference proteome</keyword>
<dbReference type="STRING" id="381764.Fnod_0687"/>
<dbReference type="eggNOG" id="COG1520">
    <property type="taxonomic scope" value="Bacteria"/>
</dbReference>
<dbReference type="Proteomes" id="UP000002415">
    <property type="component" value="Chromosome"/>
</dbReference>
<dbReference type="KEGG" id="fno:Fnod_0687"/>
<evidence type="ECO:0000313" key="2">
    <source>
        <dbReference type="Proteomes" id="UP000002415"/>
    </source>
</evidence>
<organism evidence="1 2">
    <name type="scientific">Fervidobacterium nodosum (strain ATCC 35602 / DSM 5306 / Rt17-B1)</name>
    <dbReference type="NCBI Taxonomy" id="381764"/>
    <lineage>
        <taxon>Bacteria</taxon>
        <taxon>Thermotogati</taxon>
        <taxon>Thermotogota</taxon>
        <taxon>Thermotogae</taxon>
        <taxon>Thermotogales</taxon>
        <taxon>Fervidobacteriaceae</taxon>
        <taxon>Fervidobacterium</taxon>
    </lineage>
</organism>
<name>A7HKV9_FERNB</name>
<protein>
    <submittedName>
        <fullName evidence="1">Uncharacterized protein</fullName>
    </submittedName>
</protein>
<dbReference type="OrthoDB" id="41729at2"/>
<reference evidence="1 2" key="2">
    <citation type="journal article" date="2009" name="Proc. Natl. Acad. Sci. U.S.A.">
        <title>On the chimeric nature, thermophilic origin, and phylogenetic placement of the Thermotogales.</title>
        <authorList>
            <person name="Zhaxybayeva O."/>
            <person name="Swithers K.S."/>
            <person name="Lapierre P."/>
            <person name="Fournier G.P."/>
            <person name="Bickhart D.M."/>
            <person name="DeBoy R.T."/>
            <person name="Nelson K.E."/>
            <person name="Nesbo C.L."/>
            <person name="Doolittle W.F."/>
            <person name="Gogarten J.P."/>
            <person name="Noll K.M."/>
        </authorList>
    </citation>
    <scope>NUCLEOTIDE SEQUENCE [LARGE SCALE GENOMIC DNA]</scope>
    <source>
        <strain evidence="2">ATCC 35602 / DSM 5306 / Rt17-B1</strain>
    </source>
</reference>
<sequence>MNFNPFIPNEIIEKLNDDIKNDVINWNKLDVVYLKFINVPYEIENFIYRQIAKYGLVPINIDYTDCTYHTIDSSDSSNNMVSSDSTSVILSPMISKCEPIIFSTDDSFILIEYGNDEYALPMNLVYEFPNTLAQLIESIIKNDIIYENLADAKNDNILKTIVVDQKTGSSFLTQFIGITYFIQNDKLELLQGKVIYSAKTNNVEAVNIDLLEKELQKNDVVAITSDSVVTKEYIYNLKTKSLTKFQAPIVSIWDNYVLYSDGSISDLSFTWNTKISNSPLDYIFTENRICILDISGQVVIMNQKTRRILFSKTFEGAYSLSLDKDNSFIVKTTNGCYKISGDKDVNLIEKGANETYEESSKFNIFYPSLLDIFHTPFGFFYKGNFIGNEISGFYIKDKTAHVITEVGTWKIKF</sequence>